<dbReference type="InterPro" id="IPR012337">
    <property type="entry name" value="RNaseH-like_sf"/>
</dbReference>
<evidence type="ECO:0000313" key="3">
    <source>
        <dbReference type="EMBL" id="KAJ7214522.1"/>
    </source>
</evidence>
<feature type="region of interest" description="Disordered" evidence="1">
    <location>
        <begin position="1471"/>
        <end position="1508"/>
    </location>
</feature>
<dbReference type="InterPro" id="IPR046616">
    <property type="entry name" value="DUF6729"/>
</dbReference>
<evidence type="ECO:0000259" key="2">
    <source>
        <dbReference type="Pfam" id="PF20499"/>
    </source>
</evidence>
<dbReference type="GO" id="GO:0003676">
    <property type="term" value="F:nucleic acid binding"/>
    <property type="evidence" value="ECO:0007669"/>
    <property type="project" value="InterPro"/>
</dbReference>
<evidence type="ECO:0000313" key="4">
    <source>
        <dbReference type="Proteomes" id="UP001219525"/>
    </source>
</evidence>
<feature type="region of interest" description="Disordered" evidence="1">
    <location>
        <begin position="1"/>
        <end position="72"/>
    </location>
</feature>
<evidence type="ECO:0000256" key="1">
    <source>
        <dbReference type="SAM" id="MobiDB-lite"/>
    </source>
</evidence>
<organism evidence="3 4">
    <name type="scientific">Mycena pura</name>
    <dbReference type="NCBI Taxonomy" id="153505"/>
    <lineage>
        <taxon>Eukaryota</taxon>
        <taxon>Fungi</taxon>
        <taxon>Dikarya</taxon>
        <taxon>Basidiomycota</taxon>
        <taxon>Agaricomycotina</taxon>
        <taxon>Agaricomycetes</taxon>
        <taxon>Agaricomycetidae</taxon>
        <taxon>Agaricales</taxon>
        <taxon>Marasmiineae</taxon>
        <taxon>Mycenaceae</taxon>
        <taxon>Mycena</taxon>
    </lineage>
</organism>
<sequence length="1508" mass="168014">MAEDAPVTANTKCGWGGLRARAGRPAGSLNRPKNKSATGSTVVSNSAPTRTATSSSTAEPVRASKKRKLAENGLSTGRGIANFWHTRAPQGNHSMTAENTPDLAPSAAETISCLADAVSRLHIDLQIVDPSEPVNERILDETVEDGGHDDVGAALLDDEADERDEDDESNLDTEQQSAEAAADSVNDQWLATTLEKVQKEIQVHGQPRVYHAGQLWIYPKDPIFALQDAATTGVYSPDVLYLLPIFLWLPDYLPGHPDRVQCECGEALNKHSYNTNPIARRVCTTSGSDYFLLTKRHYCPQREGNTRGCGRTYQGTDPWILAQLPRFVQDRFPVAISHRSALDISEMDMMKITFAGRFGADPFSKMVRELKYLRHSRLEAMYLHAALHYGLRGTSKIPPFSSFKNRTGFAGYAPSTKYLKSMFISWFASHRLHIDRIMSSLSGRILKADHTFKTVDHQGRLPGGEPIHTALYNAVNDSEEVRFYALTLTQGFAPLQGMYERAQIELARHAHGPTEAIYTDNPRHERNWHETVTPSLKRNVQHIILNPFRHLPEFKVSGPSSFASSPNRIDTLCDIILQSLPANDSIYIALSVRLEAGKIAFIQLRERSSIYVFSVIALAQIPLALKSVLTHPQIVKFGHEITSTAKHLSSAWGLSIPTSSLVDLGKLAKLKGAAADANCSLLTLCGAVLGLQLREPAVSTPSLPLTSQVDDLAREVDCAWSIQQALMKLGSVGIPLQPSQLRPAQLVALVIGNKPQAWGELVEHDGYLVVPNTQGKVSVTQAYSVIKLTRVFVPGFIIAKHGQTLEWLSENGKHAVVQTRTLRSRAVEPPHPATESAHDPDLGTPAVVEIPSVAEQLMHGPPTHPDEVACAITSELQPEVESASRDDDDITSNSPEPMADDLEKLLLDSVTHAQNILHQPQTAESLASRVLDDAYHFMDRLLRLLSKKHPAYKEFAHLFSESIFIRDGEDEAKVREVLKQKGISWEYAIRTKKAALHRRIRRYIPSPEKLVKDLLVLFSCFQDICDADGKKFFSKDARKQAAALIETAQLGFLSDPPGMAVYYWIGCDKDGLKLYRTVRGTNSVEGGVHKQIRRIFGSLHASLALTEAILGNWFHRRNRRIGHYNRTGFKWNNHFDIWLLDEIVETAIELDVRPTFPEPKLLATRIATSETFGIIPITPQLASANDIIILPSPNILAAPHHDDNHKFELTQFSTKPVNLYRYLQLRQRTTTPVVPVHTRREFELFQANVASFIPLNTSASPEKVYKVTKYDEFTRFWNRQVATQSPTELDSSKRIYFKLPEQLERHHKKSIQWKTTRATLNIGENVAALEPIHQLVRDPSRKAVVLPAITHEPVEVNYTTDPLVGVDLSSFNPMAMRKHLDARRAIQTAIAAVPHLEPPPVPVEAPPQSRMDPQQTVLAFASAERDGDYELREIARPAKKVCPAADHGNETVKRKGRRCALCAHAKCGQENTCKGKGGRTKCEHKNEPSHRELGFDEATRKRHRERDS</sequence>
<feature type="region of interest" description="Disordered" evidence="1">
    <location>
        <begin position="159"/>
        <end position="184"/>
    </location>
</feature>
<dbReference type="Proteomes" id="UP001219525">
    <property type="component" value="Unassembled WGS sequence"/>
</dbReference>
<comment type="caution">
    <text evidence="3">The sequence shown here is derived from an EMBL/GenBank/DDBJ whole genome shotgun (WGS) entry which is preliminary data.</text>
</comment>
<proteinExistence type="predicted"/>
<feature type="domain" description="DUF6729" evidence="2">
    <location>
        <begin position="186"/>
        <end position="383"/>
    </location>
</feature>
<feature type="region of interest" description="Disordered" evidence="1">
    <location>
        <begin position="824"/>
        <end position="843"/>
    </location>
</feature>
<feature type="compositionally biased region" description="Polar residues" evidence="1">
    <location>
        <begin position="35"/>
        <end position="45"/>
    </location>
</feature>
<dbReference type="Pfam" id="PF20499">
    <property type="entry name" value="DUF6729"/>
    <property type="match status" value="1"/>
</dbReference>
<gene>
    <name evidence="3" type="ORF">GGX14DRAFT_563342</name>
</gene>
<dbReference type="EMBL" id="JARJCW010000019">
    <property type="protein sequence ID" value="KAJ7214522.1"/>
    <property type="molecule type" value="Genomic_DNA"/>
</dbReference>
<dbReference type="SUPFAM" id="SSF53098">
    <property type="entry name" value="Ribonuclease H-like"/>
    <property type="match status" value="1"/>
</dbReference>
<accession>A0AAD6VJ47</accession>
<dbReference type="InterPro" id="IPR036397">
    <property type="entry name" value="RNaseH_sf"/>
</dbReference>
<protein>
    <recommendedName>
        <fullName evidence="2">DUF6729 domain-containing protein</fullName>
    </recommendedName>
</protein>
<keyword evidence="4" id="KW-1185">Reference proteome</keyword>
<reference evidence="3" key="1">
    <citation type="submission" date="2023-03" db="EMBL/GenBank/DDBJ databases">
        <title>Massive genome expansion in bonnet fungi (Mycena s.s.) driven by repeated elements and novel gene families across ecological guilds.</title>
        <authorList>
            <consortium name="Lawrence Berkeley National Laboratory"/>
            <person name="Harder C.B."/>
            <person name="Miyauchi S."/>
            <person name="Viragh M."/>
            <person name="Kuo A."/>
            <person name="Thoen E."/>
            <person name="Andreopoulos B."/>
            <person name="Lu D."/>
            <person name="Skrede I."/>
            <person name="Drula E."/>
            <person name="Henrissat B."/>
            <person name="Morin E."/>
            <person name="Kohler A."/>
            <person name="Barry K."/>
            <person name="LaButti K."/>
            <person name="Morin E."/>
            <person name="Salamov A."/>
            <person name="Lipzen A."/>
            <person name="Mereny Z."/>
            <person name="Hegedus B."/>
            <person name="Baldrian P."/>
            <person name="Stursova M."/>
            <person name="Weitz H."/>
            <person name="Taylor A."/>
            <person name="Grigoriev I.V."/>
            <person name="Nagy L.G."/>
            <person name="Martin F."/>
            <person name="Kauserud H."/>
        </authorList>
    </citation>
    <scope>NUCLEOTIDE SEQUENCE</scope>
    <source>
        <strain evidence="3">9144</strain>
    </source>
</reference>
<feature type="compositionally biased region" description="Basic and acidic residues" evidence="1">
    <location>
        <begin position="1480"/>
        <end position="1508"/>
    </location>
</feature>
<feature type="compositionally biased region" description="Low complexity" evidence="1">
    <location>
        <begin position="46"/>
        <end position="58"/>
    </location>
</feature>
<dbReference type="Gene3D" id="3.30.420.10">
    <property type="entry name" value="Ribonuclease H-like superfamily/Ribonuclease H"/>
    <property type="match status" value="1"/>
</dbReference>
<name>A0AAD6VJ47_9AGAR</name>
<feature type="compositionally biased region" description="Low complexity" evidence="1">
    <location>
        <begin position="18"/>
        <end position="27"/>
    </location>
</feature>
<feature type="compositionally biased region" description="Acidic residues" evidence="1">
    <location>
        <begin position="159"/>
        <end position="171"/>
    </location>
</feature>